<sequence length="154" mass="17117">MAANFDIYLAKFAVDPEQAHQALVATYDGQPVTPDEVEKRFGYQPLSLEGRAGVTVEEMYALDMPCCQCTLSVCRRSDGGVMTVLEHLEPQPIWFGSRSRIECLCDGVPTSVVQLNGKLAASWRQDKRHITIIGVRDLEEVTRIVADFNQQSNG</sequence>
<proteinExistence type="predicted"/>
<keyword evidence="2" id="KW-1185">Reference proteome</keyword>
<organism evidence="1 2">
    <name type="scientific">Botrimarina mediterranea</name>
    <dbReference type="NCBI Taxonomy" id="2528022"/>
    <lineage>
        <taxon>Bacteria</taxon>
        <taxon>Pseudomonadati</taxon>
        <taxon>Planctomycetota</taxon>
        <taxon>Planctomycetia</taxon>
        <taxon>Pirellulales</taxon>
        <taxon>Lacipirellulaceae</taxon>
        <taxon>Botrimarina</taxon>
    </lineage>
</organism>
<dbReference type="KEGG" id="bmei:Spa11_19780"/>
<reference evidence="1 2" key="1">
    <citation type="submission" date="2019-02" db="EMBL/GenBank/DDBJ databases">
        <title>Deep-cultivation of Planctomycetes and their phenomic and genomic characterization uncovers novel biology.</title>
        <authorList>
            <person name="Wiegand S."/>
            <person name="Jogler M."/>
            <person name="Boedeker C."/>
            <person name="Pinto D."/>
            <person name="Vollmers J."/>
            <person name="Rivas-Marin E."/>
            <person name="Kohn T."/>
            <person name="Peeters S.H."/>
            <person name="Heuer A."/>
            <person name="Rast P."/>
            <person name="Oberbeckmann S."/>
            <person name="Bunk B."/>
            <person name="Jeske O."/>
            <person name="Meyerdierks A."/>
            <person name="Storesund J.E."/>
            <person name="Kallscheuer N."/>
            <person name="Luecker S."/>
            <person name="Lage O.M."/>
            <person name="Pohl T."/>
            <person name="Merkel B.J."/>
            <person name="Hornburger P."/>
            <person name="Mueller R.-W."/>
            <person name="Bruemmer F."/>
            <person name="Labrenz M."/>
            <person name="Spormann A.M."/>
            <person name="Op den Camp H."/>
            <person name="Overmann J."/>
            <person name="Amann R."/>
            <person name="Jetten M.S.M."/>
            <person name="Mascher T."/>
            <person name="Medema M.H."/>
            <person name="Devos D.P."/>
            <person name="Kaster A.-K."/>
            <person name="Ovreas L."/>
            <person name="Rohde M."/>
            <person name="Galperin M.Y."/>
            <person name="Jogler C."/>
        </authorList>
    </citation>
    <scope>NUCLEOTIDE SEQUENCE [LARGE SCALE GENOMIC DNA]</scope>
    <source>
        <strain evidence="1 2">Spa11</strain>
    </source>
</reference>
<dbReference type="EMBL" id="CP036349">
    <property type="protein sequence ID" value="QDV73779.1"/>
    <property type="molecule type" value="Genomic_DNA"/>
</dbReference>
<protein>
    <submittedName>
        <fullName evidence="1">Uncharacterized protein</fullName>
    </submittedName>
</protein>
<gene>
    <name evidence="1" type="ORF">Spa11_19780</name>
</gene>
<accession>A0A518K7L5</accession>
<dbReference type="AlphaFoldDB" id="A0A518K7L5"/>
<name>A0A518K7L5_9BACT</name>
<dbReference type="Proteomes" id="UP000316426">
    <property type="component" value="Chromosome"/>
</dbReference>
<dbReference type="RefSeq" id="WP_231933224.1">
    <property type="nucleotide sequence ID" value="NZ_CP036349.1"/>
</dbReference>
<evidence type="ECO:0000313" key="2">
    <source>
        <dbReference type="Proteomes" id="UP000316426"/>
    </source>
</evidence>
<evidence type="ECO:0000313" key="1">
    <source>
        <dbReference type="EMBL" id="QDV73779.1"/>
    </source>
</evidence>